<protein>
    <recommendedName>
        <fullName evidence="4">Tetratricopeptide repeat protein</fullName>
    </recommendedName>
</protein>
<feature type="region of interest" description="Disordered" evidence="1">
    <location>
        <begin position="66"/>
        <end position="96"/>
    </location>
</feature>
<dbReference type="RefSeq" id="WP_134243403.1">
    <property type="nucleotide sequence ID" value="NZ_SNTY01000009.1"/>
</dbReference>
<comment type="caution">
    <text evidence="2">The sequence shown here is derived from an EMBL/GenBank/DDBJ whole genome shotgun (WGS) entry which is preliminary data.</text>
</comment>
<accession>A0A4Y7XFE8</accession>
<keyword evidence="3" id="KW-1185">Reference proteome</keyword>
<sequence length="220" mass="23570">MTMSITTTSVGSKTALKPAILVLLPLMGISLLTGCQSMTGVKKSSSPYLDIEEKTRPVVTAPTTPAKVQENGAKRTPLPEYAEPSIQSQSLPSAIPAPRPLQRKAALRDGSNIPAFSKLMAQAQQQIQANQLNAAEQTLIQAQRMAPQSAAVYARLSEVALKKRQGGNAEAMARKGLMLTSNPRQQHAFWQLILASAELQNNAALAGQARSQIQKLASQF</sequence>
<dbReference type="AlphaFoldDB" id="A0A4Y7XFE8"/>
<dbReference type="Proteomes" id="UP000297834">
    <property type="component" value="Unassembled WGS sequence"/>
</dbReference>
<dbReference type="STRING" id="1120977.GCA_000619845_00485"/>
<name>A0A4Y7XFE8_9GAMM</name>
<evidence type="ECO:0000313" key="2">
    <source>
        <dbReference type="EMBL" id="TEU30376.1"/>
    </source>
</evidence>
<dbReference type="EMBL" id="SNTY01000009">
    <property type="protein sequence ID" value="TEU30376.1"/>
    <property type="molecule type" value="Genomic_DNA"/>
</dbReference>
<organism evidence="2 3">
    <name type="scientific">Alkanindiges illinoisensis</name>
    <dbReference type="NCBI Taxonomy" id="197183"/>
    <lineage>
        <taxon>Bacteria</taxon>
        <taxon>Pseudomonadati</taxon>
        <taxon>Pseudomonadota</taxon>
        <taxon>Gammaproteobacteria</taxon>
        <taxon>Moraxellales</taxon>
        <taxon>Moraxellaceae</taxon>
        <taxon>Alkanindiges</taxon>
    </lineage>
</organism>
<reference evidence="2 3" key="1">
    <citation type="submission" date="2019-03" db="EMBL/GenBank/DDBJ databases">
        <title>Alkanindiges illinoisensis: a potential pathogenic isolated from ascites of a gastric cancer patient with abdominal metastasis.</title>
        <authorList>
            <person name="Hu X."/>
            <person name="Yang B."/>
            <person name="Yan X."/>
            <person name="Lin L."/>
            <person name="Zhao H."/>
            <person name="Zhou F."/>
            <person name="Su B."/>
            <person name="Chen J."/>
            <person name="Rui Y."/>
            <person name="Wang Q."/>
            <person name="Zheng L."/>
        </authorList>
    </citation>
    <scope>NUCLEOTIDE SEQUENCE [LARGE SCALE GENOMIC DNA]</scope>
    <source>
        <strain evidence="2 3">NFYY 23406</strain>
    </source>
</reference>
<evidence type="ECO:0000256" key="1">
    <source>
        <dbReference type="SAM" id="MobiDB-lite"/>
    </source>
</evidence>
<gene>
    <name evidence="2" type="ORF">E2B99_02445</name>
</gene>
<evidence type="ECO:0008006" key="4">
    <source>
        <dbReference type="Google" id="ProtNLM"/>
    </source>
</evidence>
<proteinExistence type="predicted"/>
<evidence type="ECO:0000313" key="3">
    <source>
        <dbReference type="Proteomes" id="UP000297834"/>
    </source>
</evidence>
<dbReference type="OrthoDB" id="6711314at2"/>